<organism evidence="1 2">
    <name type="scientific">Rhizobium loti</name>
    <name type="common">Mesorhizobium loti</name>
    <dbReference type="NCBI Taxonomy" id="381"/>
    <lineage>
        <taxon>Bacteria</taxon>
        <taxon>Pseudomonadati</taxon>
        <taxon>Pseudomonadota</taxon>
        <taxon>Alphaproteobacteria</taxon>
        <taxon>Hyphomicrobiales</taxon>
        <taxon>Phyllobacteriaceae</taxon>
        <taxon>Mesorhizobium</taxon>
    </lineage>
</organism>
<dbReference type="PANTHER" id="PTHR46648:SF1">
    <property type="entry name" value="ADENOSINE 5'-MONOPHOSPHORAMIDASE HNT1"/>
    <property type="match status" value="1"/>
</dbReference>
<keyword evidence="1" id="KW-0378">Hydrolase</keyword>
<dbReference type="EMBL" id="LYTK01000001">
    <property type="protein sequence ID" value="OBQ72841.1"/>
    <property type="molecule type" value="Genomic_DNA"/>
</dbReference>
<reference evidence="1 2" key="1">
    <citation type="submission" date="2016-05" db="EMBL/GenBank/DDBJ databases">
        <authorList>
            <person name="Ramsay J.P."/>
        </authorList>
    </citation>
    <scope>NUCLEOTIDE SEQUENCE [LARGE SCALE GENOMIC DNA]</scope>
    <source>
        <strain evidence="1 2">NZP2042</strain>
    </source>
</reference>
<dbReference type="SUPFAM" id="SSF54197">
    <property type="entry name" value="HIT-like"/>
    <property type="match status" value="1"/>
</dbReference>
<dbReference type="InterPro" id="IPR001310">
    <property type="entry name" value="Histidine_triad_HIT"/>
</dbReference>
<sequence>MAQTAYDTDNIFAKILRGEIPSHRVYEDDAVVAFMDVMPQGPGHTLVVPKTPSRNLLDAAPSTFGPLFTVVQKVALAVKKALDADGVTILQFNEPASGQTVYHLHVHVIPRFDGIPLKPHTGAMEKPEVLAENAEKIRAALSAKS</sequence>
<comment type="caution">
    <text evidence="1">The sequence shown here is derived from an EMBL/GenBank/DDBJ whole genome shotgun (WGS) entry which is preliminary data.</text>
</comment>
<dbReference type="GO" id="GO:0016787">
    <property type="term" value="F:hydrolase activity"/>
    <property type="evidence" value="ECO:0007669"/>
    <property type="project" value="UniProtKB-KW"/>
</dbReference>
<accession>A0A6M7U335</accession>
<dbReference type="Proteomes" id="UP000093737">
    <property type="component" value="Unassembled WGS sequence"/>
</dbReference>
<dbReference type="GO" id="GO:0009117">
    <property type="term" value="P:nucleotide metabolic process"/>
    <property type="evidence" value="ECO:0007669"/>
    <property type="project" value="TreeGrafter"/>
</dbReference>
<evidence type="ECO:0000313" key="1">
    <source>
        <dbReference type="EMBL" id="OBQ72841.1"/>
    </source>
</evidence>
<dbReference type="Gene3D" id="3.30.428.10">
    <property type="entry name" value="HIT-like"/>
    <property type="match status" value="1"/>
</dbReference>
<dbReference type="PROSITE" id="PS51084">
    <property type="entry name" value="HIT_2"/>
    <property type="match status" value="1"/>
</dbReference>
<proteinExistence type="predicted"/>
<dbReference type="Pfam" id="PF01230">
    <property type="entry name" value="HIT"/>
    <property type="match status" value="1"/>
</dbReference>
<name>A0A6M7U335_RHILI</name>
<dbReference type="PANTHER" id="PTHR46648">
    <property type="entry name" value="HIT FAMILY PROTEIN 1"/>
    <property type="match status" value="1"/>
</dbReference>
<dbReference type="InterPro" id="IPR011146">
    <property type="entry name" value="HIT-like"/>
</dbReference>
<dbReference type="PRINTS" id="PR00332">
    <property type="entry name" value="HISTRIAD"/>
</dbReference>
<protein>
    <submittedName>
        <fullName evidence="1">HIT family hydrolase</fullName>
    </submittedName>
</protein>
<dbReference type="InterPro" id="IPR036265">
    <property type="entry name" value="HIT-like_sf"/>
</dbReference>
<dbReference type="InterPro" id="IPR039384">
    <property type="entry name" value="HINT"/>
</dbReference>
<gene>
    <name evidence="1" type="ORF">A8145_08710</name>
</gene>
<dbReference type="CDD" id="cd01277">
    <property type="entry name" value="HINT_subgroup"/>
    <property type="match status" value="1"/>
</dbReference>
<dbReference type="RefSeq" id="WP_056576965.1">
    <property type="nucleotide sequence ID" value="NZ_CP033334.1"/>
</dbReference>
<evidence type="ECO:0000313" key="2">
    <source>
        <dbReference type="Proteomes" id="UP000093737"/>
    </source>
</evidence>
<dbReference type="AlphaFoldDB" id="A0A6M7U335"/>